<dbReference type="InterPro" id="IPR013785">
    <property type="entry name" value="Aldolase_TIM"/>
</dbReference>
<dbReference type="Proteomes" id="UP000824242">
    <property type="component" value="Unassembled WGS sequence"/>
</dbReference>
<evidence type="ECO:0000313" key="2">
    <source>
        <dbReference type="Proteomes" id="UP000824242"/>
    </source>
</evidence>
<dbReference type="AlphaFoldDB" id="A0A9D1AQZ9"/>
<reference evidence="1" key="2">
    <citation type="journal article" date="2021" name="PeerJ">
        <title>Extensive microbial diversity within the chicken gut microbiome revealed by metagenomics and culture.</title>
        <authorList>
            <person name="Gilroy R."/>
            <person name="Ravi A."/>
            <person name="Getino M."/>
            <person name="Pursley I."/>
            <person name="Horton D.L."/>
            <person name="Alikhan N.F."/>
            <person name="Baker D."/>
            <person name="Gharbi K."/>
            <person name="Hall N."/>
            <person name="Watson M."/>
            <person name="Adriaenssens E.M."/>
            <person name="Foster-Nyarko E."/>
            <person name="Jarju S."/>
            <person name="Secka A."/>
            <person name="Antonio M."/>
            <person name="Oren A."/>
            <person name="Chaudhuri R.R."/>
            <person name="La Ragione R."/>
            <person name="Hildebrand F."/>
            <person name="Pallen M.J."/>
        </authorList>
    </citation>
    <scope>NUCLEOTIDE SEQUENCE</scope>
    <source>
        <strain evidence="1">ChiSxjej1B13-7958</strain>
    </source>
</reference>
<gene>
    <name evidence="1" type="ORF">IAB89_10235</name>
</gene>
<dbReference type="EMBL" id="DVGZ01000109">
    <property type="protein sequence ID" value="HIR48010.1"/>
    <property type="molecule type" value="Genomic_DNA"/>
</dbReference>
<sequence>HFWRVIQLERVEKLGADGVQIASRFVVTEECDASDAYKQAYIKATEDDVKIIKSPVGMPGRAINNKFLESLGGERDPFKCFGCLARCNPAEIPYCITDRLIKAVRGDVENGLIFAGANVGRITKMTTVPELIAELGF</sequence>
<organism evidence="1 2">
    <name type="scientific">Candidatus Caccousia avicola</name>
    <dbReference type="NCBI Taxonomy" id="2840721"/>
    <lineage>
        <taxon>Bacteria</taxon>
        <taxon>Bacillati</taxon>
        <taxon>Bacillota</taxon>
        <taxon>Clostridia</taxon>
        <taxon>Eubacteriales</taxon>
        <taxon>Oscillospiraceae</taxon>
        <taxon>Oscillospiraceae incertae sedis</taxon>
        <taxon>Candidatus Caccousia</taxon>
    </lineage>
</organism>
<proteinExistence type="predicted"/>
<evidence type="ECO:0000313" key="1">
    <source>
        <dbReference type="EMBL" id="HIR48010.1"/>
    </source>
</evidence>
<reference evidence="1" key="1">
    <citation type="submission" date="2020-10" db="EMBL/GenBank/DDBJ databases">
        <authorList>
            <person name="Gilroy R."/>
        </authorList>
    </citation>
    <scope>NUCLEOTIDE SEQUENCE</scope>
    <source>
        <strain evidence="1">ChiSxjej1B13-7958</strain>
    </source>
</reference>
<dbReference type="Pfam" id="PF03060">
    <property type="entry name" value="NMO"/>
    <property type="match status" value="1"/>
</dbReference>
<feature type="non-terminal residue" evidence="1">
    <location>
        <position position="1"/>
    </location>
</feature>
<keyword evidence="1" id="KW-0560">Oxidoreductase</keyword>
<dbReference type="GO" id="GO:0004497">
    <property type="term" value="F:monooxygenase activity"/>
    <property type="evidence" value="ECO:0007669"/>
    <property type="project" value="UniProtKB-KW"/>
</dbReference>
<accession>A0A9D1AQZ9</accession>
<protein>
    <submittedName>
        <fullName evidence="1">Nitronate monooxygenase</fullName>
    </submittedName>
</protein>
<dbReference type="SUPFAM" id="SSF51412">
    <property type="entry name" value="Inosine monophosphate dehydrogenase (IMPDH)"/>
    <property type="match status" value="1"/>
</dbReference>
<dbReference type="PANTHER" id="PTHR32332">
    <property type="entry name" value="2-NITROPROPANE DIOXYGENASE"/>
    <property type="match status" value="1"/>
</dbReference>
<dbReference type="PANTHER" id="PTHR32332:SF18">
    <property type="entry name" value="2-NITROPROPANE DIOXYGENASE"/>
    <property type="match status" value="1"/>
</dbReference>
<dbReference type="Gene3D" id="3.20.20.70">
    <property type="entry name" value="Aldolase class I"/>
    <property type="match status" value="1"/>
</dbReference>
<comment type="caution">
    <text evidence="1">The sequence shown here is derived from an EMBL/GenBank/DDBJ whole genome shotgun (WGS) entry which is preliminary data.</text>
</comment>
<name>A0A9D1AQZ9_9FIRM</name>
<keyword evidence="1" id="KW-0503">Monooxygenase</keyword>